<protein>
    <submittedName>
        <fullName evidence="1">Uncharacterized protein</fullName>
    </submittedName>
</protein>
<evidence type="ECO:0000313" key="2">
    <source>
        <dbReference type="Proteomes" id="UP000827721"/>
    </source>
</evidence>
<organism evidence="1 2">
    <name type="scientific">Xanthoceras sorbifolium</name>
    <dbReference type="NCBI Taxonomy" id="99658"/>
    <lineage>
        <taxon>Eukaryota</taxon>
        <taxon>Viridiplantae</taxon>
        <taxon>Streptophyta</taxon>
        <taxon>Embryophyta</taxon>
        <taxon>Tracheophyta</taxon>
        <taxon>Spermatophyta</taxon>
        <taxon>Magnoliopsida</taxon>
        <taxon>eudicotyledons</taxon>
        <taxon>Gunneridae</taxon>
        <taxon>Pentapetalae</taxon>
        <taxon>rosids</taxon>
        <taxon>malvids</taxon>
        <taxon>Sapindales</taxon>
        <taxon>Sapindaceae</taxon>
        <taxon>Xanthoceroideae</taxon>
        <taxon>Xanthoceras</taxon>
    </lineage>
</organism>
<comment type="caution">
    <text evidence="1">The sequence shown here is derived from an EMBL/GenBank/DDBJ whole genome shotgun (WGS) entry which is preliminary data.</text>
</comment>
<evidence type="ECO:0000313" key="1">
    <source>
        <dbReference type="EMBL" id="KAH7571531.1"/>
    </source>
</evidence>
<sequence>MDKSMLGGLERLPQQDHARMASMIEHLQLCERDASPTVSTTLHTKPYRSKRRPVSLRCVEKLLKHSMRVGG</sequence>
<dbReference type="Proteomes" id="UP000827721">
    <property type="component" value="Unassembled WGS sequence"/>
</dbReference>
<accession>A0ABQ8I4G8</accession>
<name>A0ABQ8I4G8_9ROSI</name>
<gene>
    <name evidence="1" type="ORF">JRO89_XS04G0073400</name>
</gene>
<dbReference type="EMBL" id="JAFEMO010000004">
    <property type="protein sequence ID" value="KAH7571531.1"/>
    <property type="molecule type" value="Genomic_DNA"/>
</dbReference>
<reference evidence="1 2" key="1">
    <citation type="submission" date="2021-02" db="EMBL/GenBank/DDBJ databases">
        <title>Plant Genome Project.</title>
        <authorList>
            <person name="Zhang R.-G."/>
        </authorList>
    </citation>
    <scope>NUCLEOTIDE SEQUENCE [LARGE SCALE GENOMIC DNA]</scope>
    <source>
        <tissue evidence="1">Leaves</tissue>
    </source>
</reference>
<keyword evidence="2" id="KW-1185">Reference proteome</keyword>
<proteinExistence type="predicted"/>